<reference evidence="1" key="1">
    <citation type="submission" date="2013-08" db="EMBL/GenBank/DDBJ databases">
        <authorList>
            <person name="Mendez C."/>
            <person name="Richter M."/>
            <person name="Ferrer M."/>
            <person name="Sanchez J."/>
        </authorList>
    </citation>
    <scope>NUCLEOTIDE SEQUENCE</scope>
</reference>
<organism evidence="1">
    <name type="scientific">mine drainage metagenome</name>
    <dbReference type="NCBI Taxonomy" id="410659"/>
    <lineage>
        <taxon>unclassified sequences</taxon>
        <taxon>metagenomes</taxon>
        <taxon>ecological metagenomes</taxon>
    </lineage>
</organism>
<name>T1DIK2_9ZZZZ</name>
<evidence type="ECO:0000313" key="1">
    <source>
        <dbReference type="EMBL" id="EQD81189.1"/>
    </source>
</evidence>
<evidence type="ECO:0008006" key="2">
    <source>
        <dbReference type="Google" id="ProtNLM"/>
    </source>
</evidence>
<feature type="non-terminal residue" evidence="1">
    <location>
        <position position="186"/>
    </location>
</feature>
<proteinExistence type="predicted"/>
<protein>
    <recommendedName>
        <fullName evidence="2">ACT domain-containing protein</fullName>
    </recommendedName>
</protein>
<accession>T1DIK2</accession>
<dbReference type="AlphaFoldDB" id="T1DIK2"/>
<reference evidence="1" key="2">
    <citation type="journal article" date="2014" name="ISME J.">
        <title>Microbial stratification in low pH oxic and suboxic macroscopic growths along an acid mine drainage.</title>
        <authorList>
            <person name="Mendez-Garcia C."/>
            <person name="Mesa V."/>
            <person name="Sprenger R.R."/>
            <person name="Richter M."/>
            <person name="Diez M.S."/>
            <person name="Solano J."/>
            <person name="Bargiela R."/>
            <person name="Golyshina O.V."/>
            <person name="Manteca A."/>
            <person name="Ramos J.L."/>
            <person name="Gallego J.R."/>
            <person name="Llorente I."/>
            <person name="Martins Dos Santos V.A."/>
            <person name="Jensen O.N."/>
            <person name="Pelaez A.I."/>
            <person name="Sanchez J."/>
            <person name="Ferrer M."/>
        </authorList>
    </citation>
    <scope>NUCLEOTIDE SEQUENCE</scope>
</reference>
<comment type="caution">
    <text evidence="1">The sequence shown here is derived from an EMBL/GenBank/DDBJ whole genome shotgun (WGS) entry which is preliminary data.</text>
</comment>
<dbReference type="EMBL" id="AUZX01000069">
    <property type="protein sequence ID" value="EQD81189.1"/>
    <property type="molecule type" value="Genomic_DNA"/>
</dbReference>
<gene>
    <name evidence="1" type="ORF">B1A_00090</name>
</gene>
<feature type="non-terminal residue" evidence="1">
    <location>
        <position position="1"/>
    </location>
</feature>
<sequence length="186" mass="20063">DYLDGHPTVAEALRLGIANHSAVARRIAGDLGWTTTAGVIAACRRYPSPRRPGVREEGIHRVLRKSRIETRTKVATVTVIQGIDVLQALGDVVEELLDDNALCRVIQVSQGTVIIVDEDSVPRVTRRLRDAQVIDARRGLAELAVTSPDSVEETPGLLAFLAGVLSNGGVNIVQAMSCYTDTIFIL</sequence>